<accession>A0AAQ3S3U5</accession>
<reference evidence="1 2" key="1">
    <citation type="journal article" date="2023" name="Life. Sci Alliance">
        <title>Evolutionary insights into 3D genome organization and epigenetic landscape of Vigna mungo.</title>
        <authorList>
            <person name="Junaid A."/>
            <person name="Singh B."/>
            <person name="Bhatia S."/>
        </authorList>
    </citation>
    <scope>NUCLEOTIDE SEQUENCE [LARGE SCALE GENOMIC DNA]</scope>
    <source>
        <strain evidence="1">Urdbean</strain>
    </source>
</reference>
<gene>
    <name evidence="1" type="ORF">V8G54_012255</name>
</gene>
<proteinExistence type="predicted"/>
<evidence type="ECO:0000313" key="2">
    <source>
        <dbReference type="Proteomes" id="UP001374535"/>
    </source>
</evidence>
<organism evidence="1 2">
    <name type="scientific">Vigna mungo</name>
    <name type="common">Black gram</name>
    <name type="synonym">Phaseolus mungo</name>
    <dbReference type="NCBI Taxonomy" id="3915"/>
    <lineage>
        <taxon>Eukaryota</taxon>
        <taxon>Viridiplantae</taxon>
        <taxon>Streptophyta</taxon>
        <taxon>Embryophyta</taxon>
        <taxon>Tracheophyta</taxon>
        <taxon>Spermatophyta</taxon>
        <taxon>Magnoliopsida</taxon>
        <taxon>eudicotyledons</taxon>
        <taxon>Gunneridae</taxon>
        <taxon>Pentapetalae</taxon>
        <taxon>rosids</taxon>
        <taxon>fabids</taxon>
        <taxon>Fabales</taxon>
        <taxon>Fabaceae</taxon>
        <taxon>Papilionoideae</taxon>
        <taxon>50 kb inversion clade</taxon>
        <taxon>NPAAA clade</taxon>
        <taxon>indigoferoid/millettioid clade</taxon>
        <taxon>Phaseoleae</taxon>
        <taxon>Vigna</taxon>
    </lineage>
</organism>
<evidence type="ECO:0000313" key="1">
    <source>
        <dbReference type="EMBL" id="WVZ14689.1"/>
    </source>
</evidence>
<dbReference type="AlphaFoldDB" id="A0AAQ3S3U5"/>
<keyword evidence="2" id="KW-1185">Reference proteome</keyword>
<name>A0AAQ3S3U5_VIGMU</name>
<dbReference type="Proteomes" id="UP001374535">
    <property type="component" value="Chromosome 4"/>
</dbReference>
<dbReference type="EMBL" id="CP144697">
    <property type="protein sequence ID" value="WVZ14689.1"/>
    <property type="molecule type" value="Genomic_DNA"/>
</dbReference>
<sequence length="103" mass="11443">MLTGHLLRGFTQFERVFAHCTLRGIRRKQLVGDRDVRQPLHRLLRSRWGAIAVRIVLGKVLDQLLKARPEEVVTVGDARKPKRSAGVAGLNHQLKVSTAASGS</sequence>
<protein>
    <submittedName>
        <fullName evidence="1">Uncharacterized protein</fullName>
    </submittedName>
</protein>